<evidence type="ECO:0000313" key="2">
    <source>
        <dbReference type="EMBL" id="QNN68192.1"/>
    </source>
</evidence>
<organism evidence="2 3">
    <name type="scientific">Sphingomonas lutea</name>
    <dbReference type="NCBI Taxonomy" id="1045317"/>
    <lineage>
        <taxon>Bacteria</taxon>
        <taxon>Pseudomonadati</taxon>
        <taxon>Pseudomonadota</taxon>
        <taxon>Alphaproteobacteria</taxon>
        <taxon>Sphingomonadales</taxon>
        <taxon>Sphingomonadaceae</taxon>
        <taxon>Sphingomonas</taxon>
    </lineage>
</organism>
<dbReference type="AlphaFoldDB" id="A0A7G9SK17"/>
<dbReference type="InterPro" id="IPR029058">
    <property type="entry name" value="AB_hydrolase_fold"/>
</dbReference>
<dbReference type="SUPFAM" id="SSF53474">
    <property type="entry name" value="alpha/beta-Hydrolases"/>
    <property type="match status" value="1"/>
</dbReference>
<feature type="signal peptide" evidence="1">
    <location>
        <begin position="1"/>
        <end position="22"/>
    </location>
</feature>
<dbReference type="Proteomes" id="UP000515971">
    <property type="component" value="Chromosome"/>
</dbReference>
<accession>A0A7G9SK17</accession>
<gene>
    <name evidence="2" type="ORF">H9L13_04740</name>
</gene>
<feature type="chain" id="PRO_5028994671" evidence="1">
    <location>
        <begin position="23"/>
        <end position="497"/>
    </location>
</feature>
<protein>
    <submittedName>
        <fullName evidence="2">Peptidase S10</fullName>
    </submittedName>
</protein>
<proteinExistence type="predicted"/>
<dbReference type="GO" id="GO:0006508">
    <property type="term" value="P:proteolysis"/>
    <property type="evidence" value="ECO:0007669"/>
    <property type="project" value="InterPro"/>
</dbReference>
<keyword evidence="3" id="KW-1185">Reference proteome</keyword>
<keyword evidence="1" id="KW-0732">Signal</keyword>
<dbReference type="Pfam" id="PF00450">
    <property type="entry name" value="Peptidase_S10"/>
    <property type="match status" value="1"/>
</dbReference>
<dbReference type="InterPro" id="IPR001563">
    <property type="entry name" value="Peptidase_S10"/>
</dbReference>
<evidence type="ECO:0000313" key="3">
    <source>
        <dbReference type="Proteomes" id="UP000515971"/>
    </source>
</evidence>
<dbReference type="EMBL" id="CP060718">
    <property type="protein sequence ID" value="QNN68192.1"/>
    <property type="molecule type" value="Genomic_DNA"/>
</dbReference>
<sequence length="497" mass="54579">MKFLMFGAAAAAVLAAGVPALAQDKKPDAPVEVREPQVRTTRMSGTFGGQKMNYTATIGETILKAEDGTPKAAVVTTAYVREPRDPNRPVTFLFNGGPGSGSVWLQMGAFGPTRVVIPSDARDDGAPPYPVVQNPDSILDVTDLVFIDPPGTGFSHILGKTEPKEFYGVTADAKAVAEVIRRWLNDNGRWSSPKYLGGESYGTTRTAAVVNQLEASTYNDVGLNGLLLISTVLDFAAGADTPGNELSYITNLPSMAATALYHGKTQGPPTAQFVEEARQFAIGPYAAALLKGQKLPPEERASIRRQLARFTGLSETYLEQADLRVTPGRFYKELLRDRGLTVGRLDARYTGKDYDNAGEEPDNDPSFYGIDAGYTAAVNQWQRGALGFKTDREYQSIGGLGAQWDWRIGGRDANAYLNVTPYIGKAMRENSGLRVFVAQGWYDFATPFFAAEYALTRTGIPQDRVEYHYYDAGHMMYVRDQDRVKLSRDIRDFIRRR</sequence>
<dbReference type="Gene3D" id="3.40.50.1820">
    <property type="entry name" value="alpha/beta hydrolase"/>
    <property type="match status" value="1"/>
</dbReference>
<dbReference type="KEGG" id="slut:H9L13_04740"/>
<dbReference type="RefSeq" id="WP_187539482.1">
    <property type="nucleotide sequence ID" value="NZ_BAABJT010000001.1"/>
</dbReference>
<name>A0A7G9SK17_9SPHN</name>
<evidence type="ECO:0000256" key="1">
    <source>
        <dbReference type="SAM" id="SignalP"/>
    </source>
</evidence>
<reference evidence="2 3" key="1">
    <citation type="submission" date="2020-08" db="EMBL/GenBank/DDBJ databases">
        <title>Genome sequence of Sphingomonas lutea KCTC 23642T.</title>
        <authorList>
            <person name="Hyun D.-W."/>
            <person name="Bae J.-W."/>
        </authorList>
    </citation>
    <scope>NUCLEOTIDE SEQUENCE [LARGE SCALE GENOMIC DNA]</scope>
    <source>
        <strain evidence="2 3">KCTC 23642</strain>
    </source>
</reference>
<dbReference type="GO" id="GO:0004185">
    <property type="term" value="F:serine-type carboxypeptidase activity"/>
    <property type="evidence" value="ECO:0007669"/>
    <property type="project" value="InterPro"/>
</dbReference>